<gene>
    <name evidence="6" type="ORF">K2173_024709</name>
</gene>
<dbReference type="InterPro" id="IPR005516">
    <property type="entry name" value="Remorin_C"/>
</dbReference>
<dbReference type="PANTHER" id="PTHR31471:SF3">
    <property type="entry name" value="OS11G0616300 PROTEIN"/>
    <property type="match status" value="1"/>
</dbReference>
<feature type="transmembrane region" description="Helical" evidence="4">
    <location>
        <begin position="6"/>
        <end position="30"/>
    </location>
</feature>
<dbReference type="EMBL" id="JAIWQS010000009">
    <property type="protein sequence ID" value="KAJ8756162.1"/>
    <property type="molecule type" value="Genomic_DNA"/>
</dbReference>
<evidence type="ECO:0000256" key="1">
    <source>
        <dbReference type="ARBA" id="ARBA00005711"/>
    </source>
</evidence>
<evidence type="ECO:0000256" key="4">
    <source>
        <dbReference type="SAM" id="Phobius"/>
    </source>
</evidence>
<keyword evidence="7" id="KW-1185">Reference proteome</keyword>
<comment type="similarity">
    <text evidence="1">Belongs to the remorin family.</text>
</comment>
<dbReference type="Proteomes" id="UP001159364">
    <property type="component" value="Linkage Group LG09"/>
</dbReference>
<dbReference type="CDD" id="cd22249">
    <property type="entry name" value="UDM1_RNF168_RNF169-like"/>
    <property type="match status" value="1"/>
</dbReference>
<dbReference type="AlphaFoldDB" id="A0AAV8SV35"/>
<dbReference type="Pfam" id="PF03763">
    <property type="entry name" value="Remorin_C"/>
    <property type="match status" value="1"/>
</dbReference>
<evidence type="ECO:0000256" key="2">
    <source>
        <dbReference type="SAM" id="Coils"/>
    </source>
</evidence>
<comment type="caution">
    <text evidence="6">The sequence shown here is derived from an EMBL/GenBank/DDBJ whole genome shotgun (WGS) entry which is preliminary data.</text>
</comment>
<accession>A0AAV8SV35</accession>
<dbReference type="PANTHER" id="PTHR31471">
    <property type="entry name" value="OS02G0116800 PROTEIN"/>
    <property type="match status" value="1"/>
</dbReference>
<evidence type="ECO:0000313" key="7">
    <source>
        <dbReference type="Proteomes" id="UP001159364"/>
    </source>
</evidence>
<reference evidence="6 7" key="1">
    <citation type="submission" date="2021-09" db="EMBL/GenBank/DDBJ databases">
        <title>Genomic insights and catalytic innovation underlie evolution of tropane alkaloids biosynthesis.</title>
        <authorList>
            <person name="Wang Y.-J."/>
            <person name="Tian T."/>
            <person name="Huang J.-P."/>
            <person name="Huang S.-X."/>
        </authorList>
    </citation>
    <scope>NUCLEOTIDE SEQUENCE [LARGE SCALE GENOMIC DNA]</scope>
    <source>
        <strain evidence="6">KIB-2018</strain>
        <tissue evidence="6">Leaf</tissue>
    </source>
</reference>
<evidence type="ECO:0000313" key="6">
    <source>
        <dbReference type="EMBL" id="KAJ8756162.1"/>
    </source>
</evidence>
<sequence>MGYLCYFWYYQSLLFELLMLVLFFLFLVCYGEQEPTMVTNTSLYGKTNDDPFADTFQDPLCKLNLKESSEFVKSFPLPSNSIECRGFLEVSTQRRREGVNSVTHRRFEAPPTPGRPVFSFSNGNLPRRSFPSKWDDAEKWLISSSCHDSPAHTIKTSESSKIHRQCESFKPQIEVFAEKSRVTEEKISKSISSFRGSLTLDHHHYGSSAFNGATVSADVLKDKFTDEVESVLPNLGYSEPSRQGFFFRNSANTTMRDAGTEVIHEVKLKDVGTDMTPLGSSTTSRCHTPFKISSPARHNTPTNMSGPLASVNYNSTCNTIDISKLQDCHLAKLQIGSQYDSLTSNWSSREEEEEDISKSLRHFETGIASRKSISDSRAAAWEDEEKTKYCLRYQREEAKIQAWVNLQSAQAEAESRKLEVKIEKMRSNLEEKLMKRMAIVHRKAEEWRAAARVQHTEQIQKATEHAKRMISQHNLQLSSHSSCGCFPCRSNH</sequence>
<keyword evidence="4" id="KW-1133">Transmembrane helix</keyword>
<name>A0AAV8SV35_9ROSI</name>
<keyword evidence="2" id="KW-0175">Coiled coil</keyword>
<protein>
    <recommendedName>
        <fullName evidence="5">Remorin C-terminal domain-containing protein</fullName>
    </recommendedName>
</protein>
<keyword evidence="4" id="KW-0812">Transmembrane</keyword>
<feature type="coiled-coil region" evidence="2">
    <location>
        <begin position="408"/>
        <end position="435"/>
    </location>
</feature>
<evidence type="ECO:0000259" key="5">
    <source>
        <dbReference type="Pfam" id="PF03763"/>
    </source>
</evidence>
<proteinExistence type="inferred from homology"/>
<evidence type="ECO:0000256" key="3">
    <source>
        <dbReference type="SAM" id="MobiDB-lite"/>
    </source>
</evidence>
<keyword evidence="4" id="KW-0472">Membrane</keyword>
<feature type="region of interest" description="Disordered" evidence="3">
    <location>
        <begin position="274"/>
        <end position="302"/>
    </location>
</feature>
<feature type="domain" description="Remorin C-terminal" evidence="5">
    <location>
        <begin position="375"/>
        <end position="474"/>
    </location>
</feature>
<organism evidence="6 7">
    <name type="scientific">Erythroxylum novogranatense</name>
    <dbReference type="NCBI Taxonomy" id="1862640"/>
    <lineage>
        <taxon>Eukaryota</taxon>
        <taxon>Viridiplantae</taxon>
        <taxon>Streptophyta</taxon>
        <taxon>Embryophyta</taxon>
        <taxon>Tracheophyta</taxon>
        <taxon>Spermatophyta</taxon>
        <taxon>Magnoliopsida</taxon>
        <taxon>eudicotyledons</taxon>
        <taxon>Gunneridae</taxon>
        <taxon>Pentapetalae</taxon>
        <taxon>rosids</taxon>
        <taxon>fabids</taxon>
        <taxon>Malpighiales</taxon>
        <taxon>Erythroxylaceae</taxon>
        <taxon>Erythroxylum</taxon>
    </lineage>
</organism>